<dbReference type="Gene3D" id="3.40.50.1820">
    <property type="entry name" value="alpha/beta hydrolase"/>
    <property type="match status" value="1"/>
</dbReference>
<keyword evidence="2" id="KW-0378">Hydrolase</keyword>
<dbReference type="RefSeq" id="WP_213889265.1">
    <property type="nucleotide sequence ID" value="NZ_JAGFNU010000006.1"/>
</dbReference>
<dbReference type="Pfam" id="PF12697">
    <property type="entry name" value="Abhydrolase_6"/>
    <property type="match status" value="1"/>
</dbReference>
<dbReference type="Proteomes" id="UP001589683">
    <property type="component" value="Unassembled WGS sequence"/>
</dbReference>
<dbReference type="SUPFAM" id="SSF53474">
    <property type="entry name" value="alpha/beta-Hydrolases"/>
    <property type="match status" value="1"/>
</dbReference>
<dbReference type="InterPro" id="IPR000073">
    <property type="entry name" value="AB_hydrolase_1"/>
</dbReference>
<feature type="domain" description="AB hydrolase-1" evidence="1">
    <location>
        <begin position="39"/>
        <end position="243"/>
    </location>
</feature>
<reference evidence="2 3" key="1">
    <citation type="submission" date="2024-09" db="EMBL/GenBank/DDBJ databases">
        <authorList>
            <person name="Sun Q."/>
            <person name="Mori K."/>
        </authorList>
    </citation>
    <scope>NUCLEOTIDE SEQUENCE [LARGE SCALE GENOMIC DNA]</scope>
    <source>
        <strain evidence="2 3">CECT 8726</strain>
    </source>
</reference>
<proteinExistence type="predicted"/>
<evidence type="ECO:0000259" key="1">
    <source>
        <dbReference type="Pfam" id="PF12697"/>
    </source>
</evidence>
<protein>
    <submittedName>
        <fullName evidence="2">Alpha/beta fold hydrolase</fullName>
    </submittedName>
</protein>
<name>A0ABV5JI40_9RHOB</name>
<dbReference type="EMBL" id="JBHMEA010000048">
    <property type="protein sequence ID" value="MFB9233121.1"/>
    <property type="molecule type" value="Genomic_DNA"/>
</dbReference>
<sequence length="289" mass="31871">MSTQQTTAEPVVEDVSFRADRAKLSGRLYQPSGSPKAAIVIHGATGVPQSFYRHFAGWLATEGYTCLTYDYRDTGASATGHLKNSKATMAEWGVADQPAAQRALEKFVPDTPVWAIGHSLGGMMLPFHEGASRLSRVITVASGPVHFRDHPWPYRGIAAAFWWGPAPGLVRLLGYLPARWLGMGPDLPKGVYWQWRKWCTTAGFTLSDVGYSLPLPDWKAVQAPVKLVAVADDDLVPPTAVWRLMQQFPEASKKQLVLRPSEFGLKKIGHVGAFRRENSSVWPKLIAFD</sequence>
<dbReference type="InterPro" id="IPR029058">
    <property type="entry name" value="AB_hydrolase_fold"/>
</dbReference>
<accession>A0ABV5JI40</accession>
<evidence type="ECO:0000313" key="3">
    <source>
        <dbReference type="Proteomes" id="UP001589683"/>
    </source>
</evidence>
<dbReference type="InterPro" id="IPR017208">
    <property type="entry name" value="UCP037442_abhydr"/>
</dbReference>
<dbReference type="GO" id="GO:0016787">
    <property type="term" value="F:hydrolase activity"/>
    <property type="evidence" value="ECO:0007669"/>
    <property type="project" value="UniProtKB-KW"/>
</dbReference>
<dbReference type="PIRSF" id="PIRSF037442">
    <property type="entry name" value="UCP037442_abhydr"/>
    <property type="match status" value="1"/>
</dbReference>
<evidence type="ECO:0000313" key="2">
    <source>
        <dbReference type="EMBL" id="MFB9233121.1"/>
    </source>
</evidence>
<gene>
    <name evidence="2" type="ORF">ACFFUT_15120</name>
</gene>
<keyword evidence="3" id="KW-1185">Reference proteome</keyword>
<organism evidence="2 3">
    <name type="scientific">Pseudohalocynthiibacter aestuariivivens</name>
    <dbReference type="NCBI Taxonomy" id="1591409"/>
    <lineage>
        <taxon>Bacteria</taxon>
        <taxon>Pseudomonadati</taxon>
        <taxon>Pseudomonadota</taxon>
        <taxon>Alphaproteobacteria</taxon>
        <taxon>Rhodobacterales</taxon>
        <taxon>Paracoccaceae</taxon>
        <taxon>Pseudohalocynthiibacter</taxon>
    </lineage>
</organism>
<comment type="caution">
    <text evidence="2">The sequence shown here is derived from an EMBL/GenBank/DDBJ whole genome shotgun (WGS) entry which is preliminary data.</text>
</comment>